<protein>
    <submittedName>
        <fullName evidence="2">Uncharacterized protein</fullName>
    </submittedName>
</protein>
<proteinExistence type="predicted"/>
<keyword evidence="3" id="KW-1185">Reference proteome</keyword>
<evidence type="ECO:0000313" key="3">
    <source>
        <dbReference type="Proteomes" id="UP000023152"/>
    </source>
</evidence>
<gene>
    <name evidence="2" type="ORF">RFI_36197</name>
</gene>
<dbReference type="AlphaFoldDB" id="X6LGX9"/>
<dbReference type="Proteomes" id="UP000023152">
    <property type="component" value="Unassembled WGS sequence"/>
</dbReference>
<evidence type="ECO:0000313" key="2">
    <source>
        <dbReference type="EMBL" id="ETO01243.1"/>
    </source>
</evidence>
<dbReference type="EMBL" id="ASPP01038829">
    <property type="protein sequence ID" value="ETO01243.1"/>
    <property type="molecule type" value="Genomic_DNA"/>
</dbReference>
<accession>X6LGX9</accession>
<name>X6LGX9_RETFI</name>
<comment type="caution">
    <text evidence="2">The sequence shown here is derived from an EMBL/GenBank/DDBJ whole genome shotgun (WGS) entry which is preliminary data.</text>
</comment>
<feature type="non-terminal residue" evidence="2">
    <location>
        <position position="1"/>
    </location>
</feature>
<feature type="non-terminal residue" evidence="2">
    <location>
        <position position="262"/>
    </location>
</feature>
<sequence length="262" mass="30847">PVFWFEKRQSGAIKLLLAIQKRCSKHILKLVMLLIPNGKSGMKTDMLSGLFGNSDIGKERKLSENDDISDNNTKKRRMNEQSSQMQVQVAVRPEVNEKKKDEEITFSNMWKFSSRIRHNFLCASSQFKPKNLSQQHQSVIAHTFSNLRTVYVHFAVNVNMQHLQQLCETFNNKHLALDGDEKSEDKHKKIKRHHRCQIYQRNYVDEIKKRKQQEVYNPELNKTVLLRNVPVQESENEIKETLEEYGYSVDVVKRFNRMPIVM</sequence>
<evidence type="ECO:0000256" key="1">
    <source>
        <dbReference type="SAM" id="MobiDB-lite"/>
    </source>
</evidence>
<feature type="region of interest" description="Disordered" evidence="1">
    <location>
        <begin position="61"/>
        <end position="83"/>
    </location>
</feature>
<organism evidence="2 3">
    <name type="scientific">Reticulomyxa filosa</name>
    <dbReference type="NCBI Taxonomy" id="46433"/>
    <lineage>
        <taxon>Eukaryota</taxon>
        <taxon>Sar</taxon>
        <taxon>Rhizaria</taxon>
        <taxon>Retaria</taxon>
        <taxon>Foraminifera</taxon>
        <taxon>Monothalamids</taxon>
        <taxon>Reticulomyxidae</taxon>
        <taxon>Reticulomyxa</taxon>
    </lineage>
</organism>
<reference evidence="2 3" key="1">
    <citation type="journal article" date="2013" name="Curr. Biol.">
        <title>The Genome of the Foraminiferan Reticulomyxa filosa.</title>
        <authorList>
            <person name="Glockner G."/>
            <person name="Hulsmann N."/>
            <person name="Schleicher M."/>
            <person name="Noegel A.A."/>
            <person name="Eichinger L."/>
            <person name="Gallinger C."/>
            <person name="Pawlowski J."/>
            <person name="Sierra R."/>
            <person name="Euteneuer U."/>
            <person name="Pillet L."/>
            <person name="Moustafa A."/>
            <person name="Platzer M."/>
            <person name="Groth M."/>
            <person name="Szafranski K."/>
            <person name="Schliwa M."/>
        </authorList>
    </citation>
    <scope>NUCLEOTIDE SEQUENCE [LARGE SCALE GENOMIC DNA]</scope>
</reference>